<dbReference type="InterPro" id="IPR011051">
    <property type="entry name" value="RmlC_Cupin_sf"/>
</dbReference>
<dbReference type="Gene3D" id="2.60.120.10">
    <property type="entry name" value="Jelly Rolls"/>
    <property type="match status" value="1"/>
</dbReference>
<evidence type="ECO:0000259" key="2">
    <source>
        <dbReference type="Pfam" id="PF07883"/>
    </source>
</evidence>
<dbReference type="SUPFAM" id="SSF51182">
    <property type="entry name" value="RmlC-like cupins"/>
    <property type="match status" value="1"/>
</dbReference>
<sequence length="111" mass="12571">MSDVTIKHKDETRIWMEDQEVCREYYKTEKITFGMSELPPGGVGAVDPGHSEAHEVFFCVQGEVLCYVSQDDKYYRLTAGDAMLVPEGKDHKLFNIGSEKAILTWSCAPHQ</sequence>
<name>A0A645EVF0_9ZZZZ</name>
<dbReference type="EMBL" id="VSSQ01051320">
    <property type="protein sequence ID" value="MPN05406.1"/>
    <property type="molecule type" value="Genomic_DNA"/>
</dbReference>
<organism evidence="3">
    <name type="scientific">bioreactor metagenome</name>
    <dbReference type="NCBI Taxonomy" id="1076179"/>
    <lineage>
        <taxon>unclassified sequences</taxon>
        <taxon>metagenomes</taxon>
        <taxon>ecological metagenomes</taxon>
    </lineage>
</organism>
<feature type="domain" description="Cupin type-2" evidence="2">
    <location>
        <begin position="35"/>
        <end position="105"/>
    </location>
</feature>
<protein>
    <recommendedName>
        <fullName evidence="2">Cupin type-2 domain-containing protein</fullName>
    </recommendedName>
</protein>
<comment type="caution">
    <text evidence="3">The sequence shown here is derived from an EMBL/GenBank/DDBJ whole genome shotgun (WGS) entry which is preliminary data.</text>
</comment>
<dbReference type="AlphaFoldDB" id="A0A645EVF0"/>
<dbReference type="Pfam" id="PF07883">
    <property type="entry name" value="Cupin_2"/>
    <property type="match status" value="1"/>
</dbReference>
<proteinExistence type="predicted"/>
<gene>
    <name evidence="3" type="ORF">SDC9_152656</name>
</gene>
<dbReference type="PANTHER" id="PTHR35848">
    <property type="entry name" value="OXALATE-BINDING PROTEIN"/>
    <property type="match status" value="1"/>
</dbReference>
<dbReference type="InterPro" id="IPR014710">
    <property type="entry name" value="RmlC-like_jellyroll"/>
</dbReference>
<dbReference type="InterPro" id="IPR051610">
    <property type="entry name" value="GPI/OXD"/>
</dbReference>
<keyword evidence="1" id="KW-0479">Metal-binding</keyword>
<dbReference type="GO" id="GO:0046872">
    <property type="term" value="F:metal ion binding"/>
    <property type="evidence" value="ECO:0007669"/>
    <property type="project" value="UniProtKB-KW"/>
</dbReference>
<dbReference type="InterPro" id="IPR013096">
    <property type="entry name" value="Cupin_2"/>
</dbReference>
<accession>A0A645EVF0</accession>
<evidence type="ECO:0000256" key="1">
    <source>
        <dbReference type="ARBA" id="ARBA00022723"/>
    </source>
</evidence>
<reference evidence="3" key="1">
    <citation type="submission" date="2019-08" db="EMBL/GenBank/DDBJ databases">
        <authorList>
            <person name="Kucharzyk K."/>
            <person name="Murdoch R.W."/>
            <person name="Higgins S."/>
            <person name="Loffler F."/>
        </authorList>
    </citation>
    <scope>NUCLEOTIDE SEQUENCE</scope>
</reference>
<evidence type="ECO:0000313" key="3">
    <source>
        <dbReference type="EMBL" id="MPN05406.1"/>
    </source>
</evidence>